<evidence type="ECO:0000256" key="4">
    <source>
        <dbReference type="ARBA" id="ARBA00022763"/>
    </source>
</evidence>
<dbReference type="GO" id="GO:0003677">
    <property type="term" value="F:DNA binding"/>
    <property type="evidence" value="ECO:0007669"/>
    <property type="project" value="UniProtKB-KW"/>
</dbReference>
<dbReference type="InterPro" id="IPR038726">
    <property type="entry name" value="PDDEXK_AddAB-type"/>
</dbReference>
<keyword evidence="11" id="KW-0413">Isomerase</keyword>
<evidence type="ECO:0000259" key="17">
    <source>
        <dbReference type="PROSITE" id="PS51217"/>
    </source>
</evidence>
<comment type="catalytic activity">
    <reaction evidence="12">
        <text>Couples ATP hydrolysis with the unwinding of duplex DNA by translocating in the 3'-5' direction.</text>
        <dbReference type="EC" id="5.6.2.4"/>
    </reaction>
</comment>
<organism evidence="18 19">
    <name type="scientific">Candidatus Woykebacteria bacterium RBG_16_43_9</name>
    <dbReference type="NCBI Taxonomy" id="1802596"/>
    <lineage>
        <taxon>Bacteria</taxon>
        <taxon>Candidatus Woykeibacteriota</taxon>
    </lineage>
</organism>
<dbReference type="InterPro" id="IPR011604">
    <property type="entry name" value="PDDEXK-like_dom_sf"/>
</dbReference>
<evidence type="ECO:0000256" key="15">
    <source>
        <dbReference type="PROSITE-ProRule" id="PRU00560"/>
    </source>
</evidence>
<reference evidence="18 19" key="1">
    <citation type="journal article" date="2016" name="Nat. Commun.">
        <title>Thousands of microbial genomes shed light on interconnected biogeochemical processes in an aquifer system.</title>
        <authorList>
            <person name="Anantharaman K."/>
            <person name="Brown C.T."/>
            <person name="Hug L.A."/>
            <person name="Sharon I."/>
            <person name="Castelle C.J."/>
            <person name="Probst A.J."/>
            <person name="Thomas B.C."/>
            <person name="Singh A."/>
            <person name="Wilkins M.J."/>
            <person name="Karaoz U."/>
            <person name="Brodie E.L."/>
            <person name="Williams K.H."/>
            <person name="Hubbard S.S."/>
            <person name="Banfield J.F."/>
        </authorList>
    </citation>
    <scope>NUCLEOTIDE SEQUENCE [LARGE SCALE GENOMIC DNA]</scope>
</reference>
<dbReference type="Proteomes" id="UP000176389">
    <property type="component" value="Unassembled WGS sequence"/>
</dbReference>
<sequence length="993" mass="113454">MNVQQKEAVTTTEGPLLVIAGAGTGKTTAITRRIAYLIEQKLAKPSEIIALTFTEKASGEMEERIDVLVPYGYIDTWISTFHAFGNRVLQENALDLGLPPDFKVLTRPSQILFFQQNLFAFDLYYYRPLSNPTKFIQAILQFIARLKDEDIKPADYKKYVRNLKKTTLKKLGLTKKEFEEEIKKQEELANVYGKYEDLKTKAGLVDFGDQLMLTLRLFREKPAILKKYRKQFKYILVDEYQDTNWAQNQLVKILAKPNSNVCVVADDDQSIYRFRGAAISNVLDFKKTYPKARIVTLLENYRSSQPILDSAYRLIRHNDPDRLEVREGVNKKLIAIKKNVGKPPTEIYAETLSEEADLVADEIKKLTDYNKEKTVDSLPAGKASSRLAGDRLQYKDIAILVRANAHADPFLRSLNMKGIPHKFVGSSGLYAQEEVKLLISFLTAISHFDDSPNLYNLASSEIYQLPIEDTIAAMDYAKIRSRSLRHVFSKINELTEIDISEEGKEIIRKINTDIEELSQLSRKENVGRILYEFLKKTGYLSRLEQEGVLESEIKIQNIARFFDKIREFSEVAQNESVRNFVDWLDIMRRAGDDPATSEFDPDTDAVNIMTVHSAKGLEFKAVFLAGLVFERFPSRERGDVISIPDPLVKETLPVGDFHMQEERRLFYVGMTRSMEHLFFSWSRDIGGKRVKKVSPFVLEALDKTVSSVLANRASALEKIERHAASGKPTYKLPQATQKIIRLTQGSIDDYETCAYKYRYVHVLRLPILRHHAVVYGSALHSAVAAFYRAKISGKNLSLQKLLGTFVNAWISEGFLSVEHEERRLAAGKKVIEDFWRREKDKKATPTFIEKDFRFGLGDVLVTGRFDRVDVNPPTGRVRIIDFKSTEGKTKEQIEKAAKESAQLKVYALAYYKNYRVVPEFVGIYDLGTGMVGGYQPTIKQLDKTEEEIVETSKNIRGNLREDKFPANPKYFGRVPACYYCAYNSICPSSLVRR</sequence>
<feature type="domain" description="UvrD-like helicase ATP-binding" evidence="16">
    <location>
        <begin position="1"/>
        <end position="304"/>
    </location>
</feature>
<keyword evidence="10" id="KW-0234">DNA repair</keyword>
<evidence type="ECO:0000256" key="6">
    <source>
        <dbReference type="ARBA" id="ARBA00022806"/>
    </source>
</evidence>
<evidence type="ECO:0000256" key="5">
    <source>
        <dbReference type="ARBA" id="ARBA00022801"/>
    </source>
</evidence>
<evidence type="ECO:0000256" key="12">
    <source>
        <dbReference type="ARBA" id="ARBA00034617"/>
    </source>
</evidence>
<dbReference type="Gene3D" id="3.40.50.300">
    <property type="entry name" value="P-loop containing nucleotide triphosphate hydrolases"/>
    <property type="match status" value="2"/>
</dbReference>
<dbReference type="AlphaFoldDB" id="A0A1G1WCZ0"/>
<dbReference type="GO" id="GO:0005524">
    <property type="term" value="F:ATP binding"/>
    <property type="evidence" value="ECO:0007669"/>
    <property type="project" value="UniProtKB-UniRule"/>
</dbReference>
<evidence type="ECO:0000256" key="3">
    <source>
        <dbReference type="ARBA" id="ARBA00022741"/>
    </source>
</evidence>
<evidence type="ECO:0000256" key="10">
    <source>
        <dbReference type="ARBA" id="ARBA00023204"/>
    </source>
</evidence>
<evidence type="ECO:0000256" key="13">
    <source>
        <dbReference type="ARBA" id="ARBA00034808"/>
    </source>
</evidence>
<evidence type="ECO:0000256" key="2">
    <source>
        <dbReference type="ARBA" id="ARBA00022722"/>
    </source>
</evidence>
<dbReference type="InterPro" id="IPR013986">
    <property type="entry name" value="DExx_box_DNA_helicase_dom_sf"/>
</dbReference>
<evidence type="ECO:0000256" key="14">
    <source>
        <dbReference type="ARBA" id="ARBA00048988"/>
    </source>
</evidence>
<feature type="binding site" evidence="15">
    <location>
        <begin position="20"/>
        <end position="27"/>
    </location>
    <ligand>
        <name>ATP</name>
        <dbReference type="ChEBI" id="CHEBI:30616"/>
    </ligand>
</feature>
<dbReference type="InterPro" id="IPR014016">
    <property type="entry name" value="UvrD-like_ATP-bd"/>
</dbReference>
<gene>
    <name evidence="18" type="ORF">A2Z11_03750</name>
</gene>
<dbReference type="STRING" id="1802596.A2Z11_03750"/>
<dbReference type="GO" id="GO:0033202">
    <property type="term" value="C:DNA helicase complex"/>
    <property type="evidence" value="ECO:0007669"/>
    <property type="project" value="TreeGrafter"/>
</dbReference>
<evidence type="ECO:0000313" key="19">
    <source>
        <dbReference type="Proteomes" id="UP000176389"/>
    </source>
</evidence>
<feature type="domain" description="UvrD-like helicase C-terminal" evidence="17">
    <location>
        <begin position="305"/>
        <end position="616"/>
    </location>
</feature>
<keyword evidence="6 15" id="KW-0347">Helicase</keyword>
<evidence type="ECO:0000256" key="8">
    <source>
        <dbReference type="ARBA" id="ARBA00022840"/>
    </source>
</evidence>
<keyword evidence="3 15" id="KW-0547">Nucleotide-binding</keyword>
<dbReference type="Pfam" id="PF13361">
    <property type="entry name" value="UvrD_C"/>
    <property type="match status" value="1"/>
</dbReference>
<keyword evidence="2" id="KW-0540">Nuclease</keyword>
<proteinExistence type="inferred from homology"/>
<dbReference type="EMBL" id="MHCS01000045">
    <property type="protein sequence ID" value="OGY25558.1"/>
    <property type="molecule type" value="Genomic_DNA"/>
</dbReference>
<comment type="caution">
    <text evidence="18">The sequence shown here is derived from an EMBL/GenBank/DDBJ whole genome shotgun (WGS) entry which is preliminary data.</text>
</comment>
<dbReference type="GO" id="GO:0004527">
    <property type="term" value="F:exonuclease activity"/>
    <property type="evidence" value="ECO:0007669"/>
    <property type="project" value="UniProtKB-KW"/>
</dbReference>
<dbReference type="SUPFAM" id="SSF52540">
    <property type="entry name" value="P-loop containing nucleoside triphosphate hydrolases"/>
    <property type="match status" value="1"/>
</dbReference>
<dbReference type="EC" id="5.6.2.4" evidence="13"/>
<dbReference type="PROSITE" id="PS51198">
    <property type="entry name" value="UVRD_HELICASE_ATP_BIND"/>
    <property type="match status" value="1"/>
</dbReference>
<dbReference type="Gene3D" id="3.90.320.10">
    <property type="match status" value="1"/>
</dbReference>
<dbReference type="PANTHER" id="PTHR11070">
    <property type="entry name" value="UVRD / RECB / PCRA DNA HELICASE FAMILY MEMBER"/>
    <property type="match status" value="1"/>
</dbReference>
<dbReference type="GO" id="GO:0000725">
    <property type="term" value="P:recombinational repair"/>
    <property type="evidence" value="ECO:0007669"/>
    <property type="project" value="TreeGrafter"/>
</dbReference>
<accession>A0A1G1WCZ0</accession>
<evidence type="ECO:0000256" key="1">
    <source>
        <dbReference type="ARBA" id="ARBA00009922"/>
    </source>
</evidence>
<keyword evidence="8 15" id="KW-0067">ATP-binding</keyword>
<keyword evidence="4" id="KW-0227">DNA damage</keyword>
<name>A0A1G1WCZ0_9BACT</name>
<dbReference type="Pfam" id="PF12705">
    <property type="entry name" value="PDDEXK_1"/>
    <property type="match status" value="1"/>
</dbReference>
<evidence type="ECO:0000256" key="11">
    <source>
        <dbReference type="ARBA" id="ARBA00023235"/>
    </source>
</evidence>
<dbReference type="PANTHER" id="PTHR11070:SF48">
    <property type="entry name" value="ATP-DEPENDENT HELICASE_NUCLEASE SUBUNIT A"/>
    <property type="match status" value="1"/>
</dbReference>
<comment type="similarity">
    <text evidence="1">Belongs to the helicase family. UvrD subfamily.</text>
</comment>
<dbReference type="InterPro" id="IPR000212">
    <property type="entry name" value="DNA_helicase_UvrD/REP"/>
</dbReference>
<dbReference type="GO" id="GO:0005829">
    <property type="term" value="C:cytosol"/>
    <property type="evidence" value="ECO:0007669"/>
    <property type="project" value="TreeGrafter"/>
</dbReference>
<dbReference type="GO" id="GO:0043138">
    <property type="term" value="F:3'-5' DNA helicase activity"/>
    <property type="evidence" value="ECO:0007669"/>
    <property type="project" value="UniProtKB-EC"/>
</dbReference>
<keyword evidence="7" id="KW-0269">Exonuclease</keyword>
<evidence type="ECO:0000259" key="16">
    <source>
        <dbReference type="PROSITE" id="PS51198"/>
    </source>
</evidence>
<dbReference type="InterPro" id="IPR027417">
    <property type="entry name" value="P-loop_NTPase"/>
</dbReference>
<dbReference type="PROSITE" id="PS51217">
    <property type="entry name" value="UVRD_HELICASE_CTER"/>
    <property type="match status" value="1"/>
</dbReference>
<dbReference type="CDD" id="cd17932">
    <property type="entry name" value="DEXQc_UvrD"/>
    <property type="match status" value="1"/>
</dbReference>
<dbReference type="InterPro" id="IPR014017">
    <property type="entry name" value="DNA_helicase_UvrD-like_C"/>
</dbReference>
<dbReference type="Pfam" id="PF00580">
    <property type="entry name" value="UvrD-helicase"/>
    <property type="match status" value="1"/>
</dbReference>
<evidence type="ECO:0000313" key="18">
    <source>
        <dbReference type="EMBL" id="OGY25558.1"/>
    </source>
</evidence>
<keyword evidence="9" id="KW-0238">DNA-binding</keyword>
<protein>
    <recommendedName>
        <fullName evidence="13">DNA 3'-5' helicase</fullName>
        <ecNumber evidence="13">5.6.2.4</ecNumber>
    </recommendedName>
</protein>
<dbReference type="Gene3D" id="1.10.486.10">
    <property type="entry name" value="PCRA, domain 4"/>
    <property type="match status" value="1"/>
</dbReference>
<dbReference type="Gene3D" id="1.10.10.160">
    <property type="match status" value="1"/>
</dbReference>
<comment type="catalytic activity">
    <reaction evidence="14">
        <text>ATP + H2O = ADP + phosphate + H(+)</text>
        <dbReference type="Rhea" id="RHEA:13065"/>
        <dbReference type="ChEBI" id="CHEBI:15377"/>
        <dbReference type="ChEBI" id="CHEBI:15378"/>
        <dbReference type="ChEBI" id="CHEBI:30616"/>
        <dbReference type="ChEBI" id="CHEBI:43474"/>
        <dbReference type="ChEBI" id="CHEBI:456216"/>
        <dbReference type="EC" id="5.6.2.4"/>
    </reaction>
</comment>
<evidence type="ECO:0000256" key="7">
    <source>
        <dbReference type="ARBA" id="ARBA00022839"/>
    </source>
</evidence>
<keyword evidence="5 15" id="KW-0378">Hydrolase</keyword>
<evidence type="ECO:0000256" key="9">
    <source>
        <dbReference type="ARBA" id="ARBA00023125"/>
    </source>
</evidence>